<reference evidence="1 2" key="1">
    <citation type="submission" date="2020-08" db="EMBL/GenBank/DDBJ databases">
        <title>Functional genomics of gut bacteria from endangered species of beetles.</title>
        <authorList>
            <person name="Carlos-Shanley C."/>
        </authorList>
    </citation>
    <scope>NUCLEOTIDE SEQUENCE [LARGE SCALE GENOMIC DNA]</scope>
    <source>
        <strain evidence="1 2">S00070</strain>
    </source>
</reference>
<dbReference type="RefSeq" id="WP_184133848.1">
    <property type="nucleotide sequence ID" value="NZ_JACHKT010000012.1"/>
</dbReference>
<evidence type="ECO:0000313" key="2">
    <source>
        <dbReference type="Proteomes" id="UP000524404"/>
    </source>
</evidence>
<evidence type="ECO:0000313" key="1">
    <source>
        <dbReference type="EMBL" id="MBB6003396.1"/>
    </source>
</evidence>
<dbReference type="EMBL" id="JACHKT010000012">
    <property type="protein sequence ID" value="MBB6003396.1"/>
    <property type="molecule type" value="Genomic_DNA"/>
</dbReference>
<keyword evidence="2" id="KW-1185">Reference proteome</keyword>
<dbReference type="AlphaFoldDB" id="A0A841EKD1"/>
<sequence length="171" mass="20092">MENVKSEYLNKVITIKIRPNSHFQGILIGVGANWLLLQYIPVDFITDGYVLLNQKYISEINISEDDIFTQKVIELKGVNSMIFGKVDLENSTKLFEEFREKSTLIGIELKNHQKRYVGFVTKEREKSIRVQLISKNCSWLNEETFLYNELRAIYFEDDYLHSLNLYINQGK</sequence>
<comment type="caution">
    <text evidence="1">The sequence shown here is derived from an EMBL/GenBank/DDBJ whole genome shotgun (WGS) entry which is preliminary data.</text>
</comment>
<proteinExistence type="predicted"/>
<name>A0A841EKD1_9BACT</name>
<gene>
    <name evidence="1" type="ORF">HNP25_002052</name>
</gene>
<organism evidence="1 2">
    <name type="scientific">Arcicella rosea</name>
    <dbReference type="NCBI Taxonomy" id="502909"/>
    <lineage>
        <taxon>Bacteria</taxon>
        <taxon>Pseudomonadati</taxon>
        <taxon>Bacteroidota</taxon>
        <taxon>Cytophagia</taxon>
        <taxon>Cytophagales</taxon>
        <taxon>Flectobacillaceae</taxon>
        <taxon>Arcicella</taxon>
    </lineage>
</organism>
<accession>A0A841EKD1</accession>
<dbReference type="Proteomes" id="UP000524404">
    <property type="component" value="Unassembled WGS sequence"/>
</dbReference>
<protein>
    <submittedName>
        <fullName evidence="1">Uncharacterized protein</fullName>
    </submittedName>
</protein>